<dbReference type="EMBL" id="JAUCMV010000004">
    <property type="protein sequence ID" value="KAK0400545.1"/>
    <property type="molecule type" value="Genomic_DNA"/>
</dbReference>
<dbReference type="Proteomes" id="UP001175271">
    <property type="component" value="Unassembled WGS sequence"/>
</dbReference>
<proteinExistence type="predicted"/>
<dbReference type="PANTHER" id="PTHR35017:SF3">
    <property type="entry name" value="SHKT DOMAIN-CONTAINING PROTEIN"/>
    <property type="match status" value="1"/>
</dbReference>
<accession>A0AA39H7H9</accession>
<sequence>MSSMASVALTLRCYHCGGQKVTFDQWMLSEGETCRLKRAKCLPNAHSCIVAQIRGLAVTSQPPCCRDMLGSTTCNRLLRSNKNYFAERCNTEAEFRLIQCCTTCNKQDNVIAYDRIASSLVNEQCFDRYGPEFCGRYVNSTDVWAPMHWSCEGQNPHIAFRSCRKSCGFCDFERVHYSLDNALAACVVDREAWKERTRRPDFGPYPKGGSAFVVDRK</sequence>
<dbReference type="PANTHER" id="PTHR35017">
    <property type="entry name" value="PROTEIN CBG16223-RELATED"/>
    <property type="match status" value="1"/>
</dbReference>
<reference evidence="1" key="1">
    <citation type="submission" date="2023-06" db="EMBL/GenBank/DDBJ databases">
        <title>Genomic analysis of the entomopathogenic nematode Steinernema hermaphroditum.</title>
        <authorList>
            <person name="Schwarz E.M."/>
            <person name="Heppert J.K."/>
            <person name="Baniya A."/>
            <person name="Schwartz H.T."/>
            <person name="Tan C.-H."/>
            <person name="Antoshechkin I."/>
            <person name="Sternberg P.W."/>
            <person name="Goodrich-Blair H."/>
            <person name="Dillman A.R."/>
        </authorList>
    </citation>
    <scope>NUCLEOTIDE SEQUENCE</scope>
    <source>
        <strain evidence="1">PS9179</strain>
        <tissue evidence="1">Whole animal</tissue>
    </source>
</reference>
<dbReference type="AlphaFoldDB" id="A0AA39H7H9"/>
<organism evidence="1 2">
    <name type="scientific">Steinernema hermaphroditum</name>
    <dbReference type="NCBI Taxonomy" id="289476"/>
    <lineage>
        <taxon>Eukaryota</taxon>
        <taxon>Metazoa</taxon>
        <taxon>Ecdysozoa</taxon>
        <taxon>Nematoda</taxon>
        <taxon>Chromadorea</taxon>
        <taxon>Rhabditida</taxon>
        <taxon>Tylenchina</taxon>
        <taxon>Panagrolaimomorpha</taxon>
        <taxon>Strongyloidoidea</taxon>
        <taxon>Steinernematidae</taxon>
        <taxon>Steinernema</taxon>
    </lineage>
</organism>
<evidence type="ECO:0000313" key="1">
    <source>
        <dbReference type="EMBL" id="KAK0400545.1"/>
    </source>
</evidence>
<comment type="caution">
    <text evidence="1">The sequence shown here is derived from an EMBL/GenBank/DDBJ whole genome shotgun (WGS) entry which is preliminary data.</text>
</comment>
<keyword evidence="2" id="KW-1185">Reference proteome</keyword>
<evidence type="ECO:0000313" key="2">
    <source>
        <dbReference type="Proteomes" id="UP001175271"/>
    </source>
</evidence>
<protein>
    <submittedName>
        <fullName evidence="1">Uncharacterized protein</fullName>
    </submittedName>
</protein>
<name>A0AA39H7H9_9BILA</name>
<gene>
    <name evidence="1" type="ORF">QR680_015307</name>
</gene>